<accession>A0ABQ5CF50</accession>
<feature type="region of interest" description="Disordered" evidence="1">
    <location>
        <begin position="127"/>
        <end position="151"/>
    </location>
</feature>
<comment type="caution">
    <text evidence="2">The sequence shown here is derived from an EMBL/GenBank/DDBJ whole genome shotgun (WGS) entry which is preliminary data.</text>
</comment>
<name>A0ABQ5CF50_9ASTR</name>
<organism evidence="2 3">
    <name type="scientific">Tanacetum coccineum</name>
    <dbReference type="NCBI Taxonomy" id="301880"/>
    <lineage>
        <taxon>Eukaryota</taxon>
        <taxon>Viridiplantae</taxon>
        <taxon>Streptophyta</taxon>
        <taxon>Embryophyta</taxon>
        <taxon>Tracheophyta</taxon>
        <taxon>Spermatophyta</taxon>
        <taxon>Magnoliopsida</taxon>
        <taxon>eudicotyledons</taxon>
        <taxon>Gunneridae</taxon>
        <taxon>Pentapetalae</taxon>
        <taxon>asterids</taxon>
        <taxon>campanulids</taxon>
        <taxon>Asterales</taxon>
        <taxon>Asteraceae</taxon>
        <taxon>Asteroideae</taxon>
        <taxon>Anthemideae</taxon>
        <taxon>Anthemidinae</taxon>
        <taxon>Tanacetum</taxon>
    </lineage>
</organism>
<evidence type="ECO:0000256" key="1">
    <source>
        <dbReference type="SAM" id="MobiDB-lite"/>
    </source>
</evidence>
<reference evidence="2" key="1">
    <citation type="journal article" date="2022" name="Int. J. Mol. Sci.">
        <title>Draft Genome of Tanacetum Coccineum: Genomic Comparison of Closely Related Tanacetum-Family Plants.</title>
        <authorList>
            <person name="Yamashiro T."/>
            <person name="Shiraishi A."/>
            <person name="Nakayama K."/>
            <person name="Satake H."/>
        </authorList>
    </citation>
    <scope>NUCLEOTIDE SEQUENCE</scope>
</reference>
<proteinExistence type="predicted"/>
<sequence length="151" mass="17307">MVMMVPYEAFACRYGVRDVVLRESYKPKTHEERVRLLISSPGASLTPSYSPGPSNLQAILQDLQHLKAILWTFKKCRVLKLQALAWKDNVTRGNSGNVWICQISQEISQKRTRERMSDQEAKDLKAEAREIMPQPSTVNCKKPHSDKTQLH</sequence>
<gene>
    <name evidence="2" type="ORF">Tco_0895502</name>
</gene>
<evidence type="ECO:0000313" key="2">
    <source>
        <dbReference type="EMBL" id="GJT25565.1"/>
    </source>
</evidence>
<keyword evidence="3" id="KW-1185">Reference proteome</keyword>
<reference evidence="2" key="2">
    <citation type="submission" date="2022-01" db="EMBL/GenBank/DDBJ databases">
        <authorList>
            <person name="Yamashiro T."/>
            <person name="Shiraishi A."/>
            <person name="Satake H."/>
            <person name="Nakayama K."/>
        </authorList>
    </citation>
    <scope>NUCLEOTIDE SEQUENCE</scope>
</reference>
<evidence type="ECO:0000313" key="3">
    <source>
        <dbReference type="Proteomes" id="UP001151760"/>
    </source>
</evidence>
<dbReference type="EMBL" id="BQNB010014223">
    <property type="protein sequence ID" value="GJT25565.1"/>
    <property type="molecule type" value="Genomic_DNA"/>
</dbReference>
<dbReference type="Proteomes" id="UP001151760">
    <property type="component" value="Unassembled WGS sequence"/>
</dbReference>
<protein>
    <submittedName>
        <fullName evidence="2">Uncharacterized protein</fullName>
    </submittedName>
</protein>